<dbReference type="AlphaFoldDB" id="J0PTX3"/>
<evidence type="ECO:0000313" key="3">
    <source>
        <dbReference type="EMBL" id="EJF75966.1"/>
    </source>
</evidence>
<dbReference type="EMBL" id="AIME01000002">
    <property type="protein sequence ID" value="EJF75966.1"/>
    <property type="molecule type" value="Genomic_DNA"/>
</dbReference>
<dbReference type="STRING" id="1094551.MEC_00075"/>
<evidence type="ECO:0000256" key="1">
    <source>
        <dbReference type="SAM" id="Coils"/>
    </source>
</evidence>
<proteinExistence type="predicted"/>
<name>J0PTX3_9HYPH</name>
<gene>
    <name evidence="3" type="ORF">MEC_00075</name>
</gene>
<feature type="coiled-coil region" evidence="1">
    <location>
        <begin position="156"/>
        <end position="183"/>
    </location>
</feature>
<dbReference type="HOGENOM" id="CLU_085283_0_0_5"/>
<sequence>MTNTLWGRATTVFSKLKKEQLEVEQSQKELNVSSKATEKAPYLAAYIDNSNLEQKALSALRNEKSYVNMFKELNSRLAFIYKDPQEVALRIEQTILAGKGDKLSDILEREPDRAGELRGSDRFIDKLKSTGKERKEALSHVSRTISSIEKLQSLYKNSYETHINRLTREWERLKVEVPSLSQEAVTFMKNVEAGRDSYSKIPEQVNKEFSKLQSALDKRFGQDAIHKQDFDLSKAIPQNQRHDKKLVNELQTAVKFLQQRHVEEQNNAITQTKSKDVMKSRKKT</sequence>
<dbReference type="PATRIC" id="fig|1094551.3.peg.92"/>
<protein>
    <submittedName>
        <fullName evidence="3">Uncharacterized protein</fullName>
    </submittedName>
</protein>
<reference evidence="3 4" key="1">
    <citation type="submission" date="2012-03" db="EMBL/GenBank/DDBJ databases">
        <title>The Genome Sequence of Bartonella alsatica IBS 382.</title>
        <authorList>
            <consortium name="The Broad Institute Genome Sequencing Platform"/>
            <consortium name="The Broad Institute Genome Sequencing Center for Infectious Disease"/>
            <person name="Feldgarden M."/>
            <person name="Kirby J."/>
            <person name="Kosoy M."/>
            <person name="Birtles R."/>
            <person name="Probert W.S."/>
            <person name="Chiaraviglio L."/>
            <person name="Young S.K."/>
            <person name="Zeng Q."/>
            <person name="Gargeya S."/>
            <person name="Fitzgerald M."/>
            <person name="Haas B."/>
            <person name="Abouelleil A."/>
            <person name="Alvarado L."/>
            <person name="Arachchi H.M."/>
            <person name="Berlin A."/>
            <person name="Chapman S.B."/>
            <person name="Gearin G."/>
            <person name="Goldberg J."/>
            <person name="Griggs A."/>
            <person name="Gujja S."/>
            <person name="Hansen M."/>
            <person name="Heiman D."/>
            <person name="Howarth C."/>
            <person name="Larimer J."/>
            <person name="Lui A."/>
            <person name="MacDonald P.J.P."/>
            <person name="McCowen C."/>
            <person name="Montmayeur A."/>
            <person name="Murphy C."/>
            <person name="Neiman D."/>
            <person name="Pearson M."/>
            <person name="Priest M."/>
            <person name="Roberts A."/>
            <person name="Saif S."/>
            <person name="Shea T."/>
            <person name="Sisk P."/>
            <person name="Stolte C."/>
            <person name="Sykes S."/>
            <person name="Wortman J."/>
            <person name="Nusbaum C."/>
            <person name="Birren B."/>
        </authorList>
    </citation>
    <scope>NUCLEOTIDE SEQUENCE [LARGE SCALE GENOMIC DNA]</scope>
    <source>
        <strain evidence="3 4">IBS 382</strain>
    </source>
</reference>
<accession>J0PTX3</accession>
<evidence type="ECO:0000256" key="2">
    <source>
        <dbReference type="SAM" id="MobiDB-lite"/>
    </source>
</evidence>
<keyword evidence="1" id="KW-0175">Coiled coil</keyword>
<comment type="caution">
    <text evidence="3">The sequence shown here is derived from an EMBL/GenBank/DDBJ whole genome shotgun (WGS) entry which is preliminary data.</text>
</comment>
<dbReference type="Proteomes" id="UP000008761">
    <property type="component" value="Unassembled WGS sequence"/>
</dbReference>
<feature type="region of interest" description="Disordered" evidence="2">
    <location>
        <begin position="262"/>
        <end position="284"/>
    </location>
</feature>
<organism evidence="3 4">
    <name type="scientific">Bartonella alsatica IBS 382</name>
    <dbReference type="NCBI Taxonomy" id="1094551"/>
    <lineage>
        <taxon>Bacteria</taxon>
        <taxon>Pseudomonadati</taxon>
        <taxon>Pseudomonadota</taxon>
        <taxon>Alphaproteobacteria</taxon>
        <taxon>Hyphomicrobiales</taxon>
        <taxon>Bartonellaceae</taxon>
        <taxon>Bartonella</taxon>
    </lineage>
</organism>
<dbReference type="RefSeq" id="WP_005864569.1">
    <property type="nucleotide sequence ID" value="NZ_JH725020.1"/>
</dbReference>
<feature type="compositionally biased region" description="Basic and acidic residues" evidence="2">
    <location>
        <begin position="273"/>
        <end position="284"/>
    </location>
</feature>
<dbReference type="eggNOG" id="COG0507">
    <property type="taxonomic scope" value="Bacteria"/>
</dbReference>
<evidence type="ECO:0000313" key="4">
    <source>
        <dbReference type="Proteomes" id="UP000008761"/>
    </source>
</evidence>